<dbReference type="Gene3D" id="3.40.50.1820">
    <property type="entry name" value="alpha/beta hydrolase"/>
    <property type="match status" value="1"/>
</dbReference>
<gene>
    <name evidence="1" type="ORF">A3C20_04970</name>
</gene>
<comment type="caution">
    <text evidence="1">The sequence shown here is derived from an EMBL/GenBank/DDBJ whole genome shotgun (WGS) entry which is preliminary data.</text>
</comment>
<evidence type="ECO:0008006" key="3">
    <source>
        <dbReference type="Google" id="ProtNLM"/>
    </source>
</evidence>
<accession>A0A1F6E692</accession>
<dbReference type="InterPro" id="IPR029058">
    <property type="entry name" value="AB_hydrolase_fold"/>
</dbReference>
<dbReference type="SUPFAM" id="SSF53474">
    <property type="entry name" value="alpha/beta-Hydrolases"/>
    <property type="match status" value="1"/>
</dbReference>
<sequence>MALHKKIRSWLVDYGYMFRGTVAMLIHREPPAHYLGYRVAGKVPVILIPGILGKWGFMKKIGDRISLQGHPVYIVPELGYNIYSIPTSAKRLRSYIVHIVPWSGHIPPKVERGAEHVRRLIEQEGLQGAVLVAHSKGGLIGKYVLAHQNTDGRVLGMVAIATPFSGSAMAKLIPHDSFRELHTDSQIVHDLERHEAVNKRIISIIPEYDNHVWAAKGSFLVGAKNVEVPVHGHHKVLFSGHVQDEVLKGVEELSAGR</sequence>
<dbReference type="EMBL" id="MFLL01000022">
    <property type="protein sequence ID" value="OGG69070.1"/>
    <property type="molecule type" value="Genomic_DNA"/>
</dbReference>
<evidence type="ECO:0000313" key="2">
    <source>
        <dbReference type="Proteomes" id="UP000176914"/>
    </source>
</evidence>
<dbReference type="Proteomes" id="UP000176914">
    <property type="component" value="Unassembled WGS sequence"/>
</dbReference>
<proteinExistence type="predicted"/>
<organism evidence="1 2">
    <name type="scientific">Candidatus Kaiserbacteria bacterium RIFCSPHIGHO2_02_FULL_55_25</name>
    <dbReference type="NCBI Taxonomy" id="1798498"/>
    <lineage>
        <taxon>Bacteria</taxon>
        <taxon>Candidatus Kaiseribacteriota</taxon>
    </lineage>
</organism>
<evidence type="ECO:0000313" key="1">
    <source>
        <dbReference type="EMBL" id="OGG69070.1"/>
    </source>
</evidence>
<dbReference type="AlphaFoldDB" id="A0A1F6E692"/>
<reference evidence="1 2" key="1">
    <citation type="journal article" date="2016" name="Nat. Commun.">
        <title>Thousands of microbial genomes shed light on interconnected biogeochemical processes in an aquifer system.</title>
        <authorList>
            <person name="Anantharaman K."/>
            <person name="Brown C.T."/>
            <person name="Hug L.A."/>
            <person name="Sharon I."/>
            <person name="Castelle C.J."/>
            <person name="Probst A.J."/>
            <person name="Thomas B.C."/>
            <person name="Singh A."/>
            <person name="Wilkins M.J."/>
            <person name="Karaoz U."/>
            <person name="Brodie E.L."/>
            <person name="Williams K.H."/>
            <person name="Hubbard S.S."/>
            <person name="Banfield J.F."/>
        </authorList>
    </citation>
    <scope>NUCLEOTIDE SEQUENCE [LARGE SCALE GENOMIC DNA]</scope>
</reference>
<protein>
    <recommendedName>
        <fullName evidence="3">AB hydrolase-1 domain-containing protein</fullName>
    </recommendedName>
</protein>
<name>A0A1F6E692_9BACT</name>